<dbReference type="EMBL" id="WACR01000008">
    <property type="protein sequence ID" value="KAB1063424.1"/>
    <property type="molecule type" value="Genomic_DNA"/>
</dbReference>
<evidence type="ECO:0000256" key="3">
    <source>
        <dbReference type="ARBA" id="ARBA00022519"/>
    </source>
</evidence>
<dbReference type="InterPro" id="IPR052029">
    <property type="entry name" value="PpiD_chaperone"/>
</dbReference>
<accession>A0A6N6M509</accession>
<feature type="transmembrane region" description="Helical" evidence="12">
    <location>
        <begin position="12"/>
        <end position="31"/>
    </location>
</feature>
<evidence type="ECO:0000256" key="2">
    <source>
        <dbReference type="ARBA" id="ARBA00022475"/>
    </source>
</evidence>
<comment type="caution">
    <text evidence="14">The sequence shown here is derived from an EMBL/GenBank/DDBJ whole genome shotgun (WGS) entry which is preliminary data.</text>
</comment>
<evidence type="ECO:0000313" key="15">
    <source>
        <dbReference type="Proteomes" id="UP000435357"/>
    </source>
</evidence>
<dbReference type="Gene3D" id="3.10.50.40">
    <property type="match status" value="1"/>
</dbReference>
<dbReference type="Pfam" id="PF13623">
    <property type="entry name" value="SurA_N_2"/>
    <property type="match status" value="1"/>
</dbReference>
<dbReference type="SUPFAM" id="SSF54534">
    <property type="entry name" value="FKBP-like"/>
    <property type="match status" value="1"/>
</dbReference>
<proteinExistence type="inferred from homology"/>
<dbReference type="InterPro" id="IPR027304">
    <property type="entry name" value="Trigger_fact/SurA_dom_sf"/>
</dbReference>
<dbReference type="InterPro" id="IPR046357">
    <property type="entry name" value="PPIase_dom_sf"/>
</dbReference>
<keyword evidence="5 12" id="KW-1133">Transmembrane helix</keyword>
<evidence type="ECO:0000256" key="9">
    <source>
        <dbReference type="ARBA" id="ARBA00040743"/>
    </source>
</evidence>
<evidence type="ECO:0000256" key="8">
    <source>
        <dbReference type="ARBA" id="ARBA00038408"/>
    </source>
</evidence>
<keyword evidence="7" id="KW-0143">Chaperone</keyword>
<dbReference type="GO" id="GO:0005886">
    <property type="term" value="C:plasma membrane"/>
    <property type="evidence" value="ECO:0007669"/>
    <property type="project" value="UniProtKB-SubCell"/>
</dbReference>
<dbReference type="Pfam" id="PF13616">
    <property type="entry name" value="Rotamase_3"/>
    <property type="match status" value="1"/>
</dbReference>
<protein>
    <recommendedName>
        <fullName evidence="9">Periplasmic chaperone PpiD</fullName>
    </recommendedName>
    <alternativeName>
        <fullName evidence="10">Periplasmic folding chaperone</fullName>
    </alternativeName>
</protein>
<dbReference type="OrthoDB" id="9812372at2"/>
<gene>
    <name evidence="14" type="ORF">F3059_10165</name>
</gene>
<dbReference type="PANTHER" id="PTHR47529">
    <property type="entry name" value="PEPTIDYL-PROLYL CIS-TRANS ISOMERASE D"/>
    <property type="match status" value="1"/>
</dbReference>
<evidence type="ECO:0000256" key="7">
    <source>
        <dbReference type="ARBA" id="ARBA00023186"/>
    </source>
</evidence>
<keyword evidence="11" id="KW-0697">Rotamase</keyword>
<evidence type="ECO:0000313" key="14">
    <source>
        <dbReference type="EMBL" id="KAB1063424.1"/>
    </source>
</evidence>
<keyword evidence="2" id="KW-1003">Cell membrane</keyword>
<keyword evidence="4 12" id="KW-0812">Transmembrane</keyword>
<comment type="subcellular location">
    <subcellularLocation>
        <location evidence="1">Cell inner membrane</location>
        <topology evidence="1">Single-pass type II membrane protein</topology>
        <orientation evidence="1">Periplasmic side</orientation>
    </subcellularLocation>
</comment>
<feature type="domain" description="PpiC" evidence="13">
    <location>
        <begin position="360"/>
        <end position="456"/>
    </location>
</feature>
<evidence type="ECO:0000256" key="4">
    <source>
        <dbReference type="ARBA" id="ARBA00022692"/>
    </source>
</evidence>
<dbReference type="AlphaFoldDB" id="A0A6N6M509"/>
<comment type="similarity">
    <text evidence="8">Belongs to the PpiD chaperone family.</text>
</comment>
<dbReference type="SUPFAM" id="SSF109998">
    <property type="entry name" value="Triger factor/SurA peptide-binding domain-like"/>
    <property type="match status" value="1"/>
</dbReference>
<dbReference type="InterPro" id="IPR023058">
    <property type="entry name" value="PPIase_PpiC_CS"/>
</dbReference>
<name>A0A6N6M509_9FLAO</name>
<organism evidence="14 15">
    <name type="scientific">Salibacter halophilus</name>
    <dbReference type="NCBI Taxonomy" id="1803916"/>
    <lineage>
        <taxon>Bacteria</taxon>
        <taxon>Pseudomonadati</taxon>
        <taxon>Bacteroidota</taxon>
        <taxon>Flavobacteriia</taxon>
        <taxon>Flavobacteriales</taxon>
        <taxon>Salibacteraceae</taxon>
        <taxon>Salibacter</taxon>
    </lineage>
</organism>
<dbReference type="PROSITE" id="PS01096">
    <property type="entry name" value="PPIC_PPIASE_1"/>
    <property type="match status" value="1"/>
</dbReference>
<evidence type="ECO:0000259" key="13">
    <source>
        <dbReference type="PROSITE" id="PS50198"/>
    </source>
</evidence>
<keyword evidence="3" id="KW-0997">Cell inner membrane</keyword>
<dbReference type="GO" id="GO:0003755">
    <property type="term" value="F:peptidyl-prolyl cis-trans isomerase activity"/>
    <property type="evidence" value="ECO:0007669"/>
    <property type="project" value="UniProtKB-KW"/>
</dbReference>
<evidence type="ECO:0000256" key="11">
    <source>
        <dbReference type="PROSITE-ProRule" id="PRU00278"/>
    </source>
</evidence>
<evidence type="ECO:0000256" key="12">
    <source>
        <dbReference type="SAM" id="Phobius"/>
    </source>
</evidence>
<sequence length="704" mass="78878">MAVIGKIRKQSTILLIAIGGAMVLFVLGDLFTSGSTFFAGPNDEVGEIDRKKVSIKEFEMRMAQAVQNRFGGNVDEETRVQLRDQIWDEIVRENVIAPQMEELGLSVSDQELFYVIKNDPQNPILRSYFSNPQTGRLYQQFANPDGTINSDRVIAYFQNVLNGDPSQDENVLQAQQSFQVLKRNLRSSILDEKYASLLGKSIYATSLEIDKKSDESSKSMSISYAAKYFNEMDDSKYEPTESEMKSYYSEHKNEARFKQEEPLRSLQYVTFEVLPTADDTNRLRTELEEVKKAFSYAEDDTLFVNENSDTPFNIRWTTGANLPQGMDSLVMNASKDSIFGPYRNENKFELLKVKDFKQAPDSVKASHILLSAEQVDTATARKRLDSLRTVIRENDNFAQLASQYSMDGSRTKGGDLGWFAEGQMVPAFSNACFEGEVGDMPIVSSQYGMHLIKITDQTGDVKKALVAIIDNMIEPGERTFQDVYAEASSFAINNDNADKFMENGEKFGIAKAPSVRPNDRTLMGIEGSREIVQWAYGAEVGAVSDVFDLQDQYVVALLSEVREKGVLPFDLAKEDVKLAVLNQKKADAAKEMVGNDQDLESVSQKWDGIVQQSEPFTFADFTISGIGVEPKIQGTAYALQPKSVSKPVEGQRAVYVIRLDNTQKVPSSVTRSSIEQRYSRRAGVSAKDAIKENAQIEDNRAQFY</sequence>
<keyword evidence="15" id="KW-1185">Reference proteome</keyword>
<evidence type="ECO:0000256" key="6">
    <source>
        <dbReference type="ARBA" id="ARBA00023136"/>
    </source>
</evidence>
<dbReference type="InterPro" id="IPR000297">
    <property type="entry name" value="PPIase_PpiC"/>
</dbReference>
<dbReference type="PROSITE" id="PS50198">
    <property type="entry name" value="PPIC_PPIASE_2"/>
    <property type="match status" value="1"/>
</dbReference>
<dbReference type="PANTHER" id="PTHR47529:SF1">
    <property type="entry name" value="PERIPLASMIC CHAPERONE PPID"/>
    <property type="match status" value="1"/>
</dbReference>
<keyword evidence="11" id="KW-0413">Isomerase</keyword>
<keyword evidence="6 12" id="KW-0472">Membrane</keyword>
<evidence type="ECO:0000256" key="10">
    <source>
        <dbReference type="ARBA" id="ARBA00042775"/>
    </source>
</evidence>
<dbReference type="RefSeq" id="WP_151168861.1">
    <property type="nucleotide sequence ID" value="NZ_WACR01000008.1"/>
</dbReference>
<evidence type="ECO:0000256" key="5">
    <source>
        <dbReference type="ARBA" id="ARBA00022989"/>
    </source>
</evidence>
<reference evidence="14 15" key="1">
    <citation type="submission" date="2019-09" db="EMBL/GenBank/DDBJ databases">
        <title>Genomes of Cryomorphaceae.</title>
        <authorList>
            <person name="Bowman J.P."/>
        </authorList>
    </citation>
    <scope>NUCLEOTIDE SEQUENCE [LARGE SCALE GENOMIC DNA]</scope>
    <source>
        <strain evidence="14 15">KCTC 52047</strain>
    </source>
</reference>
<evidence type="ECO:0000256" key="1">
    <source>
        <dbReference type="ARBA" id="ARBA00004382"/>
    </source>
</evidence>
<dbReference type="Proteomes" id="UP000435357">
    <property type="component" value="Unassembled WGS sequence"/>
</dbReference>